<dbReference type="STRING" id="1890683.A0A427YIT9"/>
<sequence length="285" mass="31282">MTVSKPQISEHISNCFGAMLTHAEELYEFWAGTWDNVPKLAQFELGYKKEDVEWIGIDLLKGGNFDPEFLKINPNGTIPALQVDGKSFVDSITSVKELIRLAPRPPPAPSVFDASLIAKIHEAGNIQSLSMDEAEHKDKSSGLLGGFFSERQVALANLVNSAPAGLREFYTQKQAGDQEFFDFYCRNPDDCLGQCWRCHSGPITEALKRTKGPFAAGEVPGEADFHVVTWLSRTISNAGVAPNASASIAIPQLEARTGGASFDPVIAEYWDAWIVRPSFKESNVF</sequence>
<organism evidence="2 3">
    <name type="scientific">Saitozyma podzolica</name>
    <dbReference type="NCBI Taxonomy" id="1890683"/>
    <lineage>
        <taxon>Eukaryota</taxon>
        <taxon>Fungi</taxon>
        <taxon>Dikarya</taxon>
        <taxon>Basidiomycota</taxon>
        <taxon>Agaricomycotina</taxon>
        <taxon>Tremellomycetes</taxon>
        <taxon>Tremellales</taxon>
        <taxon>Trimorphomycetaceae</taxon>
        <taxon>Saitozyma</taxon>
    </lineage>
</organism>
<dbReference type="OrthoDB" id="412788at2759"/>
<evidence type="ECO:0000313" key="2">
    <source>
        <dbReference type="EMBL" id="RSH91006.1"/>
    </source>
</evidence>
<dbReference type="InterPro" id="IPR004045">
    <property type="entry name" value="Glutathione_S-Trfase_N"/>
</dbReference>
<reference evidence="2 3" key="1">
    <citation type="submission" date="2018-11" db="EMBL/GenBank/DDBJ databases">
        <title>Genome sequence of Saitozyma podzolica DSM 27192.</title>
        <authorList>
            <person name="Aliyu H."/>
            <person name="Gorte O."/>
            <person name="Ochsenreither K."/>
        </authorList>
    </citation>
    <scope>NUCLEOTIDE SEQUENCE [LARGE SCALE GENOMIC DNA]</scope>
    <source>
        <strain evidence="2 3">DSM 27192</strain>
    </source>
</reference>
<dbReference type="Gene3D" id="3.40.30.10">
    <property type="entry name" value="Glutaredoxin"/>
    <property type="match status" value="1"/>
</dbReference>
<dbReference type="EMBL" id="RSCD01000009">
    <property type="protein sequence ID" value="RSH91006.1"/>
    <property type="molecule type" value="Genomic_DNA"/>
</dbReference>
<keyword evidence="3" id="KW-1185">Reference proteome</keyword>
<gene>
    <name evidence="2" type="ORF">EHS25_010182</name>
</gene>
<dbReference type="Proteomes" id="UP000279259">
    <property type="component" value="Unassembled WGS sequence"/>
</dbReference>
<dbReference type="SUPFAM" id="SSF52833">
    <property type="entry name" value="Thioredoxin-like"/>
    <property type="match status" value="1"/>
</dbReference>
<dbReference type="AlphaFoldDB" id="A0A427YIT9"/>
<protein>
    <recommendedName>
        <fullName evidence="1">GST N-terminal domain-containing protein</fullName>
    </recommendedName>
</protein>
<accession>A0A427YIT9</accession>
<proteinExistence type="predicted"/>
<name>A0A427YIT9_9TREE</name>
<evidence type="ECO:0000313" key="3">
    <source>
        <dbReference type="Proteomes" id="UP000279259"/>
    </source>
</evidence>
<dbReference type="Pfam" id="PF02798">
    <property type="entry name" value="GST_N"/>
    <property type="match status" value="1"/>
</dbReference>
<evidence type="ECO:0000259" key="1">
    <source>
        <dbReference type="Pfam" id="PF02798"/>
    </source>
</evidence>
<feature type="domain" description="GST N-terminal" evidence="1">
    <location>
        <begin position="30"/>
        <end position="91"/>
    </location>
</feature>
<dbReference type="InterPro" id="IPR036249">
    <property type="entry name" value="Thioredoxin-like_sf"/>
</dbReference>
<comment type="caution">
    <text evidence="2">The sequence shown here is derived from an EMBL/GenBank/DDBJ whole genome shotgun (WGS) entry which is preliminary data.</text>
</comment>